<gene>
    <name evidence="2" type="ORF">A2290_06335</name>
</gene>
<accession>A0A1F4S2Z2</accession>
<dbReference type="InterPro" id="IPR036105">
    <property type="entry name" value="DiNase_FeMo-co_biosyn_sf"/>
</dbReference>
<dbReference type="AlphaFoldDB" id="A0A1F4S2Z2"/>
<reference evidence="2 3" key="1">
    <citation type="journal article" date="2016" name="Nat. Commun.">
        <title>Thousands of microbial genomes shed light on interconnected biogeochemical processes in an aquifer system.</title>
        <authorList>
            <person name="Anantharaman K."/>
            <person name="Brown C.T."/>
            <person name="Hug L.A."/>
            <person name="Sharon I."/>
            <person name="Castelle C.J."/>
            <person name="Probst A.J."/>
            <person name="Thomas B.C."/>
            <person name="Singh A."/>
            <person name="Wilkins M.J."/>
            <person name="Karaoz U."/>
            <person name="Brodie E.L."/>
            <person name="Williams K.H."/>
            <person name="Hubbard S.S."/>
            <person name="Banfield J.F."/>
        </authorList>
    </citation>
    <scope>NUCLEOTIDE SEQUENCE [LARGE SCALE GENOMIC DNA]</scope>
</reference>
<dbReference type="PANTHER" id="PTHR42983">
    <property type="entry name" value="DINITROGENASE IRON-MOLYBDENUM COFACTOR PROTEIN-RELATED"/>
    <property type="match status" value="1"/>
</dbReference>
<dbReference type="InterPro" id="IPR003731">
    <property type="entry name" value="Di-Nase_FeMo-co_biosynth"/>
</dbReference>
<dbReference type="PANTHER" id="PTHR42983:SF1">
    <property type="entry name" value="IRON-MOLYBDENUM PROTEIN"/>
    <property type="match status" value="1"/>
</dbReference>
<feature type="domain" description="Dinitrogenase iron-molybdenum cofactor biosynthesis" evidence="1">
    <location>
        <begin position="13"/>
        <end position="102"/>
    </location>
</feature>
<name>A0A1F4S2Z2_UNCSA</name>
<protein>
    <submittedName>
        <fullName evidence="2">Dinitrogenase iron-molybdenum cofactor biosynthesis protein</fullName>
    </submittedName>
</protein>
<dbReference type="EMBL" id="MEUA01000041">
    <property type="protein sequence ID" value="OGC14103.1"/>
    <property type="molecule type" value="Genomic_DNA"/>
</dbReference>
<evidence type="ECO:0000313" key="3">
    <source>
        <dbReference type="Proteomes" id="UP000177905"/>
    </source>
</evidence>
<dbReference type="CDD" id="cd00851">
    <property type="entry name" value="MTH1175"/>
    <property type="match status" value="1"/>
</dbReference>
<dbReference type="Gene3D" id="3.30.420.130">
    <property type="entry name" value="Dinitrogenase iron-molybdenum cofactor biosynthesis domain"/>
    <property type="match status" value="1"/>
</dbReference>
<proteinExistence type="predicted"/>
<dbReference type="Proteomes" id="UP000177905">
    <property type="component" value="Unassembled WGS sequence"/>
</dbReference>
<dbReference type="Pfam" id="PF02579">
    <property type="entry name" value="Nitro_FeMo-Co"/>
    <property type="match status" value="1"/>
</dbReference>
<evidence type="ECO:0000259" key="1">
    <source>
        <dbReference type="Pfam" id="PF02579"/>
    </source>
</evidence>
<comment type="caution">
    <text evidence="2">The sequence shown here is derived from an EMBL/GenBank/DDBJ whole genome shotgun (WGS) entry which is preliminary data.</text>
</comment>
<dbReference type="InterPro" id="IPR033913">
    <property type="entry name" value="MTH1175_dom"/>
</dbReference>
<evidence type="ECO:0000313" key="2">
    <source>
        <dbReference type="EMBL" id="OGC14103.1"/>
    </source>
</evidence>
<sequence>MKICITSTGDNLDSAVDPRFGRCAYFMFVDTETLEFKALANPNIDATGGAGIQSSQFVSSQGVSLVATGNVGPNAFQTLSALKIKVFTGANGTIRSTIADFKAGKLNEMTGPSVSSHFGQGDLIK</sequence>
<organism evidence="2 3">
    <name type="scientific">candidate division WOR-1 bacterium RIFOXYB2_FULL_36_35</name>
    <dbReference type="NCBI Taxonomy" id="1802578"/>
    <lineage>
        <taxon>Bacteria</taxon>
        <taxon>Bacillati</taxon>
        <taxon>Saganbacteria</taxon>
    </lineage>
</organism>
<dbReference type="SUPFAM" id="SSF53146">
    <property type="entry name" value="Nitrogenase accessory factor-like"/>
    <property type="match status" value="1"/>
</dbReference>